<evidence type="ECO:0000256" key="2">
    <source>
        <dbReference type="SAM" id="MobiDB-lite"/>
    </source>
</evidence>
<protein>
    <submittedName>
        <fullName evidence="3">Uncharacterized protein</fullName>
    </submittedName>
</protein>
<dbReference type="EMBL" id="VXIV02001144">
    <property type="protein sequence ID" value="KAF6034143.1"/>
    <property type="molecule type" value="Genomic_DNA"/>
</dbReference>
<reference evidence="3" key="1">
    <citation type="submission" date="2020-06" db="EMBL/GenBank/DDBJ databases">
        <title>Draft genome of Bugula neritina, a colonial animal packing powerful symbionts and potential medicines.</title>
        <authorList>
            <person name="Rayko M."/>
        </authorList>
    </citation>
    <scope>NUCLEOTIDE SEQUENCE [LARGE SCALE GENOMIC DNA]</scope>
    <source>
        <strain evidence="3">Kwan_BN1</strain>
    </source>
</reference>
<accession>A0A7J7K7G4</accession>
<evidence type="ECO:0000313" key="4">
    <source>
        <dbReference type="Proteomes" id="UP000593567"/>
    </source>
</evidence>
<name>A0A7J7K7G4_BUGNE</name>
<evidence type="ECO:0000313" key="3">
    <source>
        <dbReference type="EMBL" id="KAF6034143.1"/>
    </source>
</evidence>
<keyword evidence="4" id="KW-1185">Reference proteome</keyword>
<dbReference type="InterPro" id="IPR032776">
    <property type="entry name" value="CECR6/TMEM121"/>
</dbReference>
<dbReference type="PANTHER" id="PTHR47399">
    <property type="entry name" value="TRANSMEMBRANE PROTEIN 121B"/>
    <property type="match status" value="1"/>
</dbReference>
<feature type="region of interest" description="Disordered" evidence="2">
    <location>
        <begin position="148"/>
        <end position="180"/>
    </location>
</feature>
<evidence type="ECO:0000256" key="1">
    <source>
        <dbReference type="ARBA" id="ARBA00007711"/>
    </source>
</evidence>
<sequence length="180" mass="20267">MFTIDILDTVDILDVLFNTAINYASEFPVSLEDFVLAVVTLNLIRPTIVLLSLFVDHYAHTRGSKQVKMAKAFAELCLLNIPLLCIRVYISIKYKDQISVFLVKNILSIMYAIVEIYDCIFDLSELEQTDKAEANFVNVEKAYTNKACEPDEPINQETNKKNGVTSTPVSPKSSSKEVSF</sequence>
<dbReference type="Pfam" id="PF14997">
    <property type="entry name" value="CECR6_TMEM121"/>
    <property type="match status" value="1"/>
</dbReference>
<organism evidence="3 4">
    <name type="scientific">Bugula neritina</name>
    <name type="common">Brown bryozoan</name>
    <name type="synonym">Sertularia neritina</name>
    <dbReference type="NCBI Taxonomy" id="10212"/>
    <lineage>
        <taxon>Eukaryota</taxon>
        <taxon>Metazoa</taxon>
        <taxon>Spiralia</taxon>
        <taxon>Lophotrochozoa</taxon>
        <taxon>Bryozoa</taxon>
        <taxon>Gymnolaemata</taxon>
        <taxon>Cheilostomatida</taxon>
        <taxon>Flustrina</taxon>
        <taxon>Buguloidea</taxon>
        <taxon>Bugulidae</taxon>
        <taxon>Bugula</taxon>
    </lineage>
</organism>
<gene>
    <name evidence="3" type="ORF">EB796_007552</name>
</gene>
<comment type="caution">
    <text evidence="3">The sequence shown here is derived from an EMBL/GenBank/DDBJ whole genome shotgun (WGS) entry which is preliminary data.</text>
</comment>
<dbReference type="InterPro" id="IPR026624">
    <property type="entry name" value="CECR6"/>
</dbReference>
<proteinExistence type="inferred from homology"/>
<feature type="compositionally biased region" description="Low complexity" evidence="2">
    <location>
        <begin position="164"/>
        <end position="173"/>
    </location>
</feature>
<dbReference type="Proteomes" id="UP000593567">
    <property type="component" value="Unassembled WGS sequence"/>
</dbReference>
<dbReference type="OrthoDB" id="5964337at2759"/>
<dbReference type="AlphaFoldDB" id="A0A7J7K7G4"/>
<dbReference type="PANTHER" id="PTHR47399:SF1">
    <property type="entry name" value="TRANSMEMBRANE PROTEIN 121B"/>
    <property type="match status" value="1"/>
</dbReference>
<comment type="similarity">
    <text evidence="1">Belongs to the TMEM121 family.</text>
</comment>